<dbReference type="AlphaFoldDB" id="A0A4S2MY58"/>
<evidence type="ECO:0000313" key="2">
    <source>
        <dbReference type="EMBL" id="TGZ81640.1"/>
    </source>
</evidence>
<organism evidence="2 3">
    <name type="scientific">Ascodesmis nigricans</name>
    <dbReference type="NCBI Taxonomy" id="341454"/>
    <lineage>
        <taxon>Eukaryota</taxon>
        <taxon>Fungi</taxon>
        <taxon>Dikarya</taxon>
        <taxon>Ascomycota</taxon>
        <taxon>Pezizomycotina</taxon>
        <taxon>Pezizomycetes</taxon>
        <taxon>Pezizales</taxon>
        <taxon>Ascodesmidaceae</taxon>
        <taxon>Ascodesmis</taxon>
    </lineage>
</organism>
<gene>
    <name evidence="2" type="ORF">EX30DRAFT_395435</name>
</gene>
<reference evidence="2 3" key="1">
    <citation type="submission" date="2019-04" db="EMBL/GenBank/DDBJ databases">
        <title>Comparative genomics and transcriptomics to analyze fruiting body development in filamentous ascomycetes.</title>
        <authorList>
            <consortium name="DOE Joint Genome Institute"/>
            <person name="Lutkenhaus R."/>
            <person name="Traeger S."/>
            <person name="Breuer J."/>
            <person name="Kuo A."/>
            <person name="Lipzen A."/>
            <person name="Pangilinan J."/>
            <person name="Dilworth D."/>
            <person name="Sandor L."/>
            <person name="Poggeler S."/>
            <person name="Barry K."/>
            <person name="Grigoriev I.V."/>
            <person name="Nowrousian M."/>
        </authorList>
    </citation>
    <scope>NUCLEOTIDE SEQUENCE [LARGE SCALE GENOMIC DNA]</scope>
    <source>
        <strain evidence="2 3">CBS 389.68</strain>
    </source>
</reference>
<feature type="compositionally biased region" description="Basic residues" evidence="1">
    <location>
        <begin position="59"/>
        <end position="73"/>
    </location>
</feature>
<evidence type="ECO:0000313" key="3">
    <source>
        <dbReference type="Proteomes" id="UP000298138"/>
    </source>
</evidence>
<dbReference type="EMBL" id="ML220118">
    <property type="protein sequence ID" value="TGZ81640.1"/>
    <property type="molecule type" value="Genomic_DNA"/>
</dbReference>
<name>A0A4S2MY58_9PEZI</name>
<sequence>MLMMLMLMMKKRGLSLRLRITSGRHNHLSVDTCLHPSICRSVVSARNCHEAHNAQPRNLSKHTHTHTHTHTRRGPSFGLPALTSR</sequence>
<protein>
    <submittedName>
        <fullName evidence="2">Uncharacterized protein</fullName>
    </submittedName>
</protein>
<dbReference type="Proteomes" id="UP000298138">
    <property type="component" value="Unassembled WGS sequence"/>
</dbReference>
<feature type="region of interest" description="Disordered" evidence="1">
    <location>
        <begin position="52"/>
        <end position="85"/>
    </location>
</feature>
<keyword evidence="3" id="KW-1185">Reference proteome</keyword>
<evidence type="ECO:0000256" key="1">
    <source>
        <dbReference type="SAM" id="MobiDB-lite"/>
    </source>
</evidence>
<dbReference type="InParanoid" id="A0A4S2MY58"/>
<proteinExistence type="predicted"/>
<accession>A0A4S2MY58</accession>